<comment type="subcellular location">
    <subcellularLocation>
        <location evidence="1 5">Periplasm</location>
    </subcellularLocation>
</comment>
<feature type="signal peptide" evidence="6">
    <location>
        <begin position="1"/>
        <end position="25"/>
    </location>
</feature>
<dbReference type="InterPro" id="IPR006059">
    <property type="entry name" value="SBP"/>
</dbReference>
<dbReference type="RefSeq" id="WP_408330347.1">
    <property type="nucleotide sequence ID" value="NZ_JAQQFH010000014.1"/>
</dbReference>
<dbReference type="PANTHER" id="PTHR30222">
    <property type="entry name" value="SPERMIDINE/PUTRESCINE-BINDING PERIPLASMIC PROTEIN"/>
    <property type="match status" value="1"/>
</dbReference>
<evidence type="ECO:0000256" key="5">
    <source>
        <dbReference type="PIRNR" id="PIRNR019574"/>
    </source>
</evidence>
<dbReference type="CDD" id="cd13659">
    <property type="entry name" value="PBP2_PotF"/>
    <property type="match status" value="1"/>
</dbReference>
<keyword evidence="4 5" id="KW-0574">Periplasm</keyword>
<dbReference type="InterPro" id="IPR001188">
    <property type="entry name" value="Sperm_putr-bd"/>
</dbReference>
<reference evidence="7 8" key="1">
    <citation type="journal article" date="2024" name="Chem. Sci.">
        <title>Discovery of megapolipeptins by genome mining of a Burkholderiales bacteria collection.</title>
        <authorList>
            <person name="Paulo B.S."/>
            <person name="Recchia M.J.J."/>
            <person name="Lee S."/>
            <person name="Fergusson C.H."/>
            <person name="Romanowski S.B."/>
            <person name="Hernandez A."/>
            <person name="Krull N."/>
            <person name="Liu D.Y."/>
            <person name="Cavanagh H."/>
            <person name="Bos A."/>
            <person name="Gray C.A."/>
            <person name="Murphy B.T."/>
            <person name="Linington R.G."/>
            <person name="Eustaquio A.S."/>
        </authorList>
    </citation>
    <scope>NUCLEOTIDE SEQUENCE [LARGE SCALE GENOMIC DNA]</scope>
    <source>
        <strain evidence="7 8">RL16-012-BIC-B</strain>
    </source>
</reference>
<comment type="caution">
    <text evidence="7">The sequence shown here is derived from an EMBL/GenBank/DDBJ whole genome shotgun (WGS) entry which is preliminary data.</text>
</comment>
<dbReference type="EMBL" id="JAQQFN010000022">
    <property type="protein sequence ID" value="MFL9886511.1"/>
    <property type="molecule type" value="Genomic_DNA"/>
</dbReference>
<evidence type="ECO:0000256" key="2">
    <source>
        <dbReference type="ARBA" id="ARBA00022448"/>
    </source>
</evidence>
<dbReference type="Proteomes" id="UP001629249">
    <property type="component" value="Unassembled WGS sequence"/>
</dbReference>
<accession>A0ABW8ZU18</accession>
<dbReference type="PIRSF" id="PIRSF019574">
    <property type="entry name" value="Periplasmic_polyamine_BP"/>
    <property type="match status" value="1"/>
</dbReference>
<dbReference type="Pfam" id="PF13416">
    <property type="entry name" value="SBP_bac_8"/>
    <property type="match status" value="1"/>
</dbReference>
<sequence>MKKHWLPALAGLGFCLCLLAGQSHAEEEKVLNLYNWSDYFAPDTLSAFQKETGIKVRYDAYDSDETLQSKLMTGDSGYDLVWPTNDFMAKQIQAGAFLKLDKSKLPNLKYLDPALLKLMAQSDPGNQYGVPYMWGTVGVGYDRAKLSAILGKDMPVDSMDLVFNPAIASRIAAHCGIGLQDSASTVLPLALRYVGRDPVNPSAQDYAVAQTMLLKVRPYIHLFVNSANANELIDGELCVMVGYSGAINLASQKARELDRKRDIVYDIPSVGSLMWFDGMVIPKTAKHPDNAHAFINYILRPDVVAKISNATRYANANLAAVKLMDPALVNNPNIYPNEQKKRTLFTPVVEAPATARLEGRIWLGLKASKP</sequence>
<dbReference type="PANTHER" id="PTHR30222:SF12">
    <property type="entry name" value="NORSPERMIDINE SENSOR"/>
    <property type="match status" value="1"/>
</dbReference>
<evidence type="ECO:0000313" key="8">
    <source>
        <dbReference type="Proteomes" id="UP001629249"/>
    </source>
</evidence>
<dbReference type="Gene3D" id="3.40.190.10">
    <property type="entry name" value="Periplasmic binding protein-like II"/>
    <property type="match status" value="2"/>
</dbReference>
<comment type="similarity">
    <text evidence="5">Belongs to the bacterial solute-binding protein PotD/PotF family.</text>
</comment>
<dbReference type="PRINTS" id="PR00909">
    <property type="entry name" value="SPERMDNBNDNG"/>
</dbReference>
<evidence type="ECO:0000313" key="7">
    <source>
        <dbReference type="EMBL" id="MFL9886511.1"/>
    </source>
</evidence>
<feature type="chain" id="PRO_5045577956" description="Putrescine-binding periplasmic protein" evidence="6">
    <location>
        <begin position="26"/>
        <end position="370"/>
    </location>
</feature>
<proteinExistence type="inferred from homology"/>
<evidence type="ECO:0000256" key="1">
    <source>
        <dbReference type="ARBA" id="ARBA00004418"/>
    </source>
</evidence>
<keyword evidence="2 5" id="KW-0813">Transport</keyword>
<evidence type="ECO:0000256" key="4">
    <source>
        <dbReference type="ARBA" id="ARBA00022764"/>
    </source>
</evidence>
<evidence type="ECO:0000256" key="3">
    <source>
        <dbReference type="ARBA" id="ARBA00022729"/>
    </source>
</evidence>
<keyword evidence="3 6" id="KW-0732">Signal</keyword>
<dbReference type="SUPFAM" id="SSF53850">
    <property type="entry name" value="Periplasmic binding protein-like II"/>
    <property type="match status" value="1"/>
</dbReference>
<protein>
    <recommendedName>
        <fullName evidence="5">Putrescine-binding periplasmic protein</fullName>
    </recommendedName>
</protein>
<name>A0ABW8ZU18_9BURK</name>
<comment type="function">
    <text evidence="5">Required for the activity of the bacterial periplasmic transport system of putrescine.</text>
</comment>
<evidence type="ECO:0000256" key="6">
    <source>
        <dbReference type="SAM" id="SignalP"/>
    </source>
</evidence>
<organism evidence="7 8">
    <name type="scientific">Paraburkholderia agricolaris</name>
    <dbReference type="NCBI Taxonomy" id="2152888"/>
    <lineage>
        <taxon>Bacteria</taxon>
        <taxon>Pseudomonadati</taxon>
        <taxon>Pseudomonadota</taxon>
        <taxon>Betaproteobacteria</taxon>
        <taxon>Burkholderiales</taxon>
        <taxon>Burkholderiaceae</taxon>
        <taxon>Paraburkholderia</taxon>
    </lineage>
</organism>
<gene>
    <name evidence="7" type="ORF">PQR66_25950</name>
</gene>
<keyword evidence="8" id="KW-1185">Reference proteome</keyword>